<comment type="caution">
    <text evidence="1">The sequence shown here is derived from an EMBL/GenBank/DDBJ whole genome shotgun (WGS) entry which is preliminary data.</text>
</comment>
<name>A0A926ZFX5_9CYAN</name>
<organism evidence="1 2">
    <name type="scientific">Aerosakkonema funiforme FACHB-1375</name>
    <dbReference type="NCBI Taxonomy" id="2949571"/>
    <lineage>
        <taxon>Bacteria</taxon>
        <taxon>Bacillati</taxon>
        <taxon>Cyanobacteriota</taxon>
        <taxon>Cyanophyceae</taxon>
        <taxon>Oscillatoriophycideae</taxon>
        <taxon>Aerosakkonematales</taxon>
        <taxon>Aerosakkonemataceae</taxon>
        <taxon>Aerosakkonema</taxon>
    </lineage>
</organism>
<evidence type="ECO:0000313" key="1">
    <source>
        <dbReference type="EMBL" id="MBD2181119.1"/>
    </source>
</evidence>
<dbReference type="Proteomes" id="UP000641646">
    <property type="component" value="Unassembled WGS sequence"/>
</dbReference>
<accession>A0A926ZFX5</accession>
<proteinExistence type="predicted"/>
<dbReference type="AlphaFoldDB" id="A0A926ZFX5"/>
<reference evidence="1" key="1">
    <citation type="journal article" date="2015" name="ISME J.">
        <title>Draft Genome Sequence of Streptomyces incarnatus NRRL8089, which Produces the Nucleoside Antibiotic Sinefungin.</title>
        <authorList>
            <person name="Oshima K."/>
            <person name="Hattori M."/>
            <person name="Shimizu H."/>
            <person name="Fukuda K."/>
            <person name="Nemoto M."/>
            <person name="Inagaki K."/>
            <person name="Tamura T."/>
        </authorList>
    </citation>
    <scope>NUCLEOTIDE SEQUENCE</scope>
    <source>
        <strain evidence="1">FACHB-1375</strain>
    </source>
</reference>
<dbReference type="RefSeq" id="WP_190463883.1">
    <property type="nucleotide sequence ID" value="NZ_JACJPW010000016.1"/>
</dbReference>
<sequence>MTKCLCCSNQLLRHIRHSRVYWFCSHCWQEMPDLTEVVASTQPYRPTIKQLIDRSALTTS</sequence>
<dbReference type="EMBL" id="JACJPW010000016">
    <property type="protein sequence ID" value="MBD2181119.1"/>
    <property type="molecule type" value="Genomic_DNA"/>
</dbReference>
<evidence type="ECO:0000313" key="2">
    <source>
        <dbReference type="Proteomes" id="UP000641646"/>
    </source>
</evidence>
<reference evidence="1" key="2">
    <citation type="submission" date="2020-08" db="EMBL/GenBank/DDBJ databases">
        <authorList>
            <person name="Chen M."/>
            <person name="Teng W."/>
            <person name="Zhao L."/>
            <person name="Hu C."/>
            <person name="Zhou Y."/>
            <person name="Han B."/>
            <person name="Song L."/>
            <person name="Shu W."/>
        </authorList>
    </citation>
    <scope>NUCLEOTIDE SEQUENCE</scope>
    <source>
        <strain evidence="1">FACHB-1375</strain>
    </source>
</reference>
<keyword evidence="2" id="KW-1185">Reference proteome</keyword>
<gene>
    <name evidence="1" type="ORF">H6G03_08400</name>
</gene>
<protein>
    <submittedName>
        <fullName evidence="1">Uncharacterized protein</fullName>
    </submittedName>
</protein>